<protein>
    <submittedName>
        <fullName evidence="2">Uncharacterized protein</fullName>
    </submittedName>
</protein>
<feature type="transmembrane region" description="Helical" evidence="1">
    <location>
        <begin position="66"/>
        <end position="84"/>
    </location>
</feature>
<keyword evidence="1" id="KW-1133">Transmembrane helix</keyword>
<dbReference type="RefSeq" id="WP_277861875.1">
    <property type="nucleotide sequence ID" value="NZ_JARRAG010000002.1"/>
</dbReference>
<gene>
    <name evidence="2" type="ORF">PZE19_17290</name>
</gene>
<dbReference type="EMBL" id="JARRAG010000002">
    <property type="protein sequence ID" value="MDG3005544.1"/>
    <property type="molecule type" value="Genomic_DNA"/>
</dbReference>
<keyword evidence="1" id="KW-0472">Membrane</keyword>
<evidence type="ECO:0000256" key="1">
    <source>
        <dbReference type="SAM" id="Phobius"/>
    </source>
</evidence>
<keyword evidence="3" id="KW-1185">Reference proteome</keyword>
<reference evidence="2 3" key="1">
    <citation type="submission" date="2023-03" db="EMBL/GenBank/DDBJ databases">
        <title>Paludisphaera mucosa sp. nov. a novel planctomycete from northern fen.</title>
        <authorList>
            <person name="Ivanova A."/>
        </authorList>
    </citation>
    <scope>NUCLEOTIDE SEQUENCE [LARGE SCALE GENOMIC DNA]</scope>
    <source>
        <strain evidence="2 3">Pla2</strain>
    </source>
</reference>
<organism evidence="2 3">
    <name type="scientific">Paludisphaera mucosa</name>
    <dbReference type="NCBI Taxonomy" id="3030827"/>
    <lineage>
        <taxon>Bacteria</taxon>
        <taxon>Pseudomonadati</taxon>
        <taxon>Planctomycetota</taxon>
        <taxon>Planctomycetia</taxon>
        <taxon>Isosphaerales</taxon>
        <taxon>Isosphaeraceae</taxon>
        <taxon>Paludisphaera</taxon>
    </lineage>
</organism>
<proteinExistence type="predicted"/>
<dbReference type="Proteomes" id="UP001216907">
    <property type="component" value="Unassembled WGS sequence"/>
</dbReference>
<comment type="caution">
    <text evidence="2">The sequence shown here is derived from an EMBL/GenBank/DDBJ whole genome shotgun (WGS) entry which is preliminary data.</text>
</comment>
<evidence type="ECO:0000313" key="3">
    <source>
        <dbReference type="Proteomes" id="UP001216907"/>
    </source>
</evidence>
<accession>A0ABT6FD94</accession>
<name>A0ABT6FD94_9BACT</name>
<sequence length="98" mass="10834">MASRARKSDVLANPFHLVLLALAVAFVLTALAYLASGFALDESRPVAPSEASRRAARWIDRNGPRLLAAELILMLPAAALLIAFDRRLDRAKRRRRRG</sequence>
<evidence type="ECO:0000313" key="2">
    <source>
        <dbReference type="EMBL" id="MDG3005544.1"/>
    </source>
</evidence>
<keyword evidence="1" id="KW-0812">Transmembrane</keyword>